<feature type="signal peptide" evidence="1">
    <location>
        <begin position="1"/>
        <end position="28"/>
    </location>
</feature>
<dbReference type="SUPFAM" id="SSF48452">
    <property type="entry name" value="TPR-like"/>
    <property type="match status" value="2"/>
</dbReference>
<comment type="caution">
    <text evidence="2">The sequence shown here is derived from an EMBL/GenBank/DDBJ whole genome shotgun (WGS) entry which is preliminary data.</text>
</comment>
<dbReference type="Proteomes" id="UP000295210">
    <property type="component" value="Unassembled WGS sequence"/>
</dbReference>
<accession>A0A4R1LCC8</accession>
<dbReference type="EMBL" id="SMGK01000001">
    <property type="protein sequence ID" value="TCK76005.1"/>
    <property type="molecule type" value="Genomic_DNA"/>
</dbReference>
<dbReference type="RefSeq" id="WP_131992493.1">
    <property type="nucleotide sequence ID" value="NZ_SMGK01000001.1"/>
</dbReference>
<evidence type="ECO:0000313" key="3">
    <source>
        <dbReference type="Proteomes" id="UP000295210"/>
    </source>
</evidence>
<protein>
    <recommendedName>
        <fullName evidence="4">Tetratricopeptide repeat protein</fullName>
    </recommendedName>
</protein>
<proteinExistence type="predicted"/>
<feature type="chain" id="PRO_5020447193" description="Tetratricopeptide repeat protein" evidence="1">
    <location>
        <begin position="29"/>
        <end position="407"/>
    </location>
</feature>
<sequence>MSSKAPYLRRFLLFALFLLPLQSMSLRADTVDTDPLNRTPEVREAFARFYLLDYDGAVARFENIRAAHPGDPLATAYVLHARLFRELYRLDLLDTTFYANDGFLTGKHTVVEDPKVRDEIKALSDQSVNEANALLKNNSNNIDALFARGWARSLDAVYLAMVERNFGPALRMALGARSDHDKVLQLDPRYDDAKMVVGIYQYVIGALPFGFKLLVGFAGITGSKTKGMELLQDAANHAVLTSVEARTAMMLFLRREAKYPQAQQMARDLSTQYPHDFLFLLEDANLEKDAGQGLKAIGSYQAILLDAKKPGFFYNPHLELAYFGLGDTLRGQNMYGDAAKAFLAGSQQPTTSPELKRRCLLAAGQTYDLMHDHTEARVEYQAVLANGANTVQGDQAKKFLKTPYSNH</sequence>
<evidence type="ECO:0000256" key="1">
    <source>
        <dbReference type="SAM" id="SignalP"/>
    </source>
</evidence>
<name>A0A4R1LCC8_9BACT</name>
<evidence type="ECO:0008006" key="4">
    <source>
        <dbReference type="Google" id="ProtNLM"/>
    </source>
</evidence>
<dbReference type="Gene3D" id="1.25.40.10">
    <property type="entry name" value="Tetratricopeptide repeat domain"/>
    <property type="match status" value="1"/>
</dbReference>
<dbReference type="AlphaFoldDB" id="A0A4R1LCC8"/>
<organism evidence="2 3">
    <name type="scientific">Acidipila rosea</name>
    <dbReference type="NCBI Taxonomy" id="768535"/>
    <lineage>
        <taxon>Bacteria</taxon>
        <taxon>Pseudomonadati</taxon>
        <taxon>Acidobacteriota</taxon>
        <taxon>Terriglobia</taxon>
        <taxon>Terriglobales</taxon>
        <taxon>Acidobacteriaceae</taxon>
        <taxon>Acidipila</taxon>
    </lineage>
</organism>
<dbReference type="OrthoDB" id="107930at2"/>
<gene>
    <name evidence="2" type="ORF">C7378_1010</name>
</gene>
<reference evidence="2 3" key="1">
    <citation type="submission" date="2019-03" db="EMBL/GenBank/DDBJ databases">
        <title>Genomic Encyclopedia of Type Strains, Phase IV (KMG-IV): sequencing the most valuable type-strain genomes for metagenomic binning, comparative biology and taxonomic classification.</title>
        <authorList>
            <person name="Goeker M."/>
        </authorList>
    </citation>
    <scope>NUCLEOTIDE SEQUENCE [LARGE SCALE GENOMIC DNA]</scope>
    <source>
        <strain evidence="2 3">DSM 103428</strain>
    </source>
</reference>
<keyword evidence="1" id="KW-0732">Signal</keyword>
<dbReference type="InterPro" id="IPR011990">
    <property type="entry name" value="TPR-like_helical_dom_sf"/>
</dbReference>
<evidence type="ECO:0000313" key="2">
    <source>
        <dbReference type="EMBL" id="TCK76005.1"/>
    </source>
</evidence>
<keyword evidence="3" id="KW-1185">Reference proteome</keyword>